<dbReference type="KEGG" id="tsin:OXH18_05480"/>
<dbReference type="GO" id="GO:0032300">
    <property type="term" value="C:mismatch repair complex"/>
    <property type="evidence" value="ECO:0007669"/>
    <property type="project" value="InterPro"/>
</dbReference>
<dbReference type="Pfam" id="PF01119">
    <property type="entry name" value="DNA_mis_repair"/>
    <property type="match status" value="1"/>
</dbReference>
<dbReference type="Gene3D" id="3.30.565.10">
    <property type="entry name" value="Histidine kinase-like ATPase, C-terminal domain"/>
    <property type="match status" value="1"/>
</dbReference>
<dbReference type="PANTHER" id="PTHR10073:SF12">
    <property type="entry name" value="DNA MISMATCH REPAIR PROTEIN MLH1"/>
    <property type="match status" value="1"/>
</dbReference>
<proteinExistence type="inferred from homology"/>
<dbReference type="InterPro" id="IPR014790">
    <property type="entry name" value="MutL_C"/>
</dbReference>
<evidence type="ECO:0000256" key="4">
    <source>
        <dbReference type="SAM" id="MobiDB-lite"/>
    </source>
</evidence>
<keyword evidence="8" id="KW-1185">Reference proteome</keyword>
<dbReference type="SMART" id="SM01340">
    <property type="entry name" value="DNA_mis_repair"/>
    <property type="match status" value="1"/>
</dbReference>
<protein>
    <submittedName>
        <fullName evidence="7">DNA mismatch repair endonuclease MutL</fullName>
    </submittedName>
</protein>
<dbReference type="InterPro" id="IPR014721">
    <property type="entry name" value="Ribsml_uS5_D2-typ_fold_subgr"/>
</dbReference>
<keyword evidence="7" id="KW-0378">Hydrolase</keyword>
<feature type="region of interest" description="Disordered" evidence="4">
    <location>
        <begin position="375"/>
        <end position="397"/>
    </location>
</feature>
<keyword evidence="7" id="KW-0540">Nuclease</keyword>
<feature type="domain" description="DNA mismatch repair protein S5" evidence="6">
    <location>
        <begin position="224"/>
        <end position="346"/>
    </location>
</feature>
<dbReference type="NCBIfam" id="NF000951">
    <property type="entry name" value="PRK00095.2-1"/>
    <property type="match status" value="1"/>
</dbReference>
<evidence type="ECO:0000256" key="1">
    <source>
        <dbReference type="ARBA" id="ARBA00006082"/>
    </source>
</evidence>
<dbReference type="InterPro" id="IPR003594">
    <property type="entry name" value="HATPase_dom"/>
</dbReference>
<dbReference type="PROSITE" id="PS00058">
    <property type="entry name" value="DNA_MISMATCH_REPAIR_1"/>
    <property type="match status" value="1"/>
</dbReference>
<organism evidence="7 8">
    <name type="scientific">Thermocoleostomius sinensis A174</name>
    <dbReference type="NCBI Taxonomy" id="2016057"/>
    <lineage>
        <taxon>Bacteria</taxon>
        <taxon>Bacillati</taxon>
        <taxon>Cyanobacteriota</taxon>
        <taxon>Cyanophyceae</taxon>
        <taxon>Oculatellales</taxon>
        <taxon>Oculatellaceae</taxon>
        <taxon>Thermocoleostomius</taxon>
    </lineage>
</organism>
<dbReference type="InterPro" id="IPR042120">
    <property type="entry name" value="MutL_C_dimsub"/>
</dbReference>
<dbReference type="InterPro" id="IPR037198">
    <property type="entry name" value="MutL_C_sf"/>
</dbReference>
<evidence type="ECO:0000313" key="7">
    <source>
        <dbReference type="EMBL" id="WAL61443.1"/>
    </source>
</evidence>
<dbReference type="GO" id="GO:0030983">
    <property type="term" value="F:mismatched DNA binding"/>
    <property type="evidence" value="ECO:0007669"/>
    <property type="project" value="InterPro"/>
</dbReference>
<dbReference type="GO" id="GO:0004519">
    <property type="term" value="F:endonuclease activity"/>
    <property type="evidence" value="ECO:0007669"/>
    <property type="project" value="UniProtKB-KW"/>
</dbReference>
<name>A0A9E9C9D2_9CYAN</name>
<dbReference type="InterPro" id="IPR038973">
    <property type="entry name" value="MutL/Mlh/Pms-like"/>
</dbReference>
<dbReference type="GO" id="GO:0005524">
    <property type="term" value="F:ATP binding"/>
    <property type="evidence" value="ECO:0007669"/>
    <property type="project" value="InterPro"/>
</dbReference>
<dbReference type="EMBL" id="CP113797">
    <property type="protein sequence ID" value="WAL61443.1"/>
    <property type="molecule type" value="Genomic_DNA"/>
</dbReference>
<keyword evidence="2" id="KW-0227">DNA damage</keyword>
<dbReference type="GO" id="GO:0140664">
    <property type="term" value="F:ATP-dependent DNA damage sensor activity"/>
    <property type="evidence" value="ECO:0007669"/>
    <property type="project" value="InterPro"/>
</dbReference>
<comment type="similarity">
    <text evidence="1">Belongs to the DNA mismatch repair MutL/HexB family.</text>
</comment>
<evidence type="ECO:0000256" key="2">
    <source>
        <dbReference type="ARBA" id="ARBA00022763"/>
    </source>
</evidence>
<evidence type="ECO:0000259" key="5">
    <source>
        <dbReference type="SMART" id="SM00853"/>
    </source>
</evidence>
<dbReference type="SUPFAM" id="SSF55874">
    <property type="entry name" value="ATPase domain of HSP90 chaperone/DNA topoisomerase II/histidine kinase"/>
    <property type="match status" value="1"/>
</dbReference>
<dbReference type="SUPFAM" id="SSF54211">
    <property type="entry name" value="Ribosomal protein S5 domain 2-like"/>
    <property type="match status" value="1"/>
</dbReference>
<keyword evidence="3" id="KW-0234">DNA repair</keyword>
<dbReference type="InterPro" id="IPR013507">
    <property type="entry name" value="DNA_mismatch_S5_2-like"/>
</dbReference>
<dbReference type="CDD" id="cd16926">
    <property type="entry name" value="HATPase_MutL-MLH-PMS-like"/>
    <property type="match status" value="1"/>
</dbReference>
<dbReference type="Gene3D" id="3.30.1370.100">
    <property type="entry name" value="MutL, C-terminal domain, regulatory subdomain"/>
    <property type="match status" value="1"/>
</dbReference>
<dbReference type="Gene3D" id="3.30.1540.20">
    <property type="entry name" value="MutL, C-terminal domain, dimerisation subdomain"/>
    <property type="match status" value="1"/>
</dbReference>
<dbReference type="SUPFAM" id="SSF118116">
    <property type="entry name" value="DNA mismatch repair protein MutL"/>
    <property type="match status" value="1"/>
</dbReference>
<dbReference type="PANTHER" id="PTHR10073">
    <property type="entry name" value="DNA MISMATCH REPAIR PROTEIN MLH, PMS, MUTL"/>
    <property type="match status" value="1"/>
</dbReference>
<dbReference type="NCBIfam" id="TIGR00585">
    <property type="entry name" value="mutl"/>
    <property type="match status" value="1"/>
</dbReference>
<reference evidence="7" key="1">
    <citation type="submission" date="2022-12" db="EMBL/GenBank/DDBJ databases">
        <title>Polyphasic identification of a Novel Hot-Spring Cyanobacterium Ocullathermofonsia sinensis gen nov. sp. nov. and Genomic Insights on its Adaptations to the Thermal Habitat.</title>
        <authorList>
            <person name="Daroch M."/>
            <person name="Tang J."/>
            <person name="Jiang Y."/>
        </authorList>
    </citation>
    <scope>NUCLEOTIDE SEQUENCE</scope>
    <source>
        <strain evidence="7">PKUAC-SCTA174</strain>
    </source>
</reference>
<sequence length="583" mass="64777">MASNRQSDQQPSHTTAIQTLPTEVIHLMAAGEVIDSLAAVVRELAENALDAKATRIVVSVWLDQWRVRVVDNGVGIPLDDLHQAAVSHSTSKIRSSQDLWHVHSLGFRGEALHSLAQLADLEICSRCIDADGWHVKYSAEGEVEAIETVAIAPGTVVTVSDLFGHWTARRQTPPPTQQLRLIQSTIHHLALCHPQVTWQVQQGDRNWFSIGSGTTAQQILPQILRDVQPSDLQRVQVPLMQSSNSNAARALDLLMGLPDRCHRHRLDWVKVAINGRMVKCPELEQCIVSAFRHTLPRDRYPLCFVHLQVPPSEIDWNRHPAKAEIYLRSMSDWQQAIVEAIDQALRLGSVTLPDSAYATRVGHLIETADRKVTEGAGQYRASSSKPPKPDTDALSDSLASSLPPASLKAVAQVHNMYILAEHPAGVWLVEQHIAHERVLYEQLCQRWELVALDPPLILHQLSAAQLEQLQRLGISVEPFGEQLWAVRSAPEPLAPRSDCADALLELSLGGNLDAALVATACRTAIRNGTPLSLSDMQDLLDRWQQTRHPRTCPHGRPIYLPLAETSLSRFFRRHWVIGKSHGI</sequence>
<dbReference type="Pfam" id="PF08676">
    <property type="entry name" value="MutL_C"/>
    <property type="match status" value="1"/>
</dbReference>
<keyword evidence="7" id="KW-0255">Endonuclease</keyword>
<accession>A0A9E9C9D2</accession>
<dbReference type="AlphaFoldDB" id="A0A9E9C9D2"/>
<dbReference type="RefSeq" id="WP_268611400.1">
    <property type="nucleotide sequence ID" value="NZ_CP113797.1"/>
</dbReference>
<dbReference type="SMART" id="SM00853">
    <property type="entry name" value="MutL_C"/>
    <property type="match status" value="1"/>
</dbReference>
<dbReference type="InterPro" id="IPR014762">
    <property type="entry name" value="DNA_mismatch_repair_CS"/>
</dbReference>
<dbReference type="InterPro" id="IPR036890">
    <property type="entry name" value="HATPase_C_sf"/>
</dbReference>
<dbReference type="InterPro" id="IPR002099">
    <property type="entry name" value="MutL/Mlh/PMS"/>
</dbReference>
<dbReference type="InterPro" id="IPR020568">
    <property type="entry name" value="Ribosomal_Su5_D2-typ_SF"/>
</dbReference>
<dbReference type="CDD" id="cd00782">
    <property type="entry name" value="MutL_Trans"/>
    <property type="match status" value="1"/>
</dbReference>
<dbReference type="Pfam" id="PF02518">
    <property type="entry name" value="HATPase_c"/>
    <property type="match status" value="1"/>
</dbReference>
<dbReference type="Proteomes" id="UP001163152">
    <property type="component" value="Chromosome"/>
</dbReference>
<gene>
    <name evidence="7" type="primary">mutL</name>
    <name evidence="7" type="ORF">OXH18_05480</name>
</gene>
<evidence type="ECO:0000313" key="8">
    <source>
        <dbReference type="Proteomes" id="UP001163152"/>
    </source>
</evidence>
<dbReference type="GO" id="GO:0006298">
    <property type="term" value="P:mismatch repair"/>
    <property type="evidence" value="ECO:0007669"/>
    <property type="project" value="InterPro"/>
</dbReference>
<evidence type="ECO:0000259" key="6">
    <source>
        <dbReference type="SMART" id="SM01340"/>
    </source>
</evidence>
<dbReference type="Gene3D" id="3.30.230.10">
    <property type="match status" value="1"/>
</dbReference>
<feature type="domain" description="MutL C-terminal dimerisation" evidence="5">
    <location>
        <begin position="409"/>
        <end position="531"/>
    </location>
</feature>
<dbReference type="InterPro" id="IPR042121">
    <property type="entry name" value="MutL_C_regsub"/>
</dbReference>
<evidence type="ECO:0000256" key="3">
    <source>
        <dbReference type="ARBA" id="ARBA00023204"/>
    </source>
</evidence>
<dbReference type="GO" id="GO:0016887">
    <property type="term" value="F:ATP hydrolysis activity"/>
    <property type="evidence" value="ECO:0007669"/>
    <property type="project" value="InterPro"/>
</dbReference>